<dbReference type="PANTHER" id="PTHR33164">
    <property type="entry name" value="TRANSCRIPTIONAL REGULATOR, MARR FAMILY"/>
    <property type="match status" value="1"/>
</dbReference>
<accession>B3R4L3</accession>
<dbReference type="SMART" id="SM00347">
    <property type="entry name" value="HTH_MARR"/>
    <property type="match status" value="1"/>
</dbReference>
<dbReference type="HOGENOM" id="CLU_083287_8_1_4"/>
<keyword evidence="3" id="KW-0804">Transcription</keyword>
<dbReference type="GO" id="GO:0003700">
    <property type="term" value="F:DNA-binding transcription factor activity"/>
    <property type="evidence" value="ECO:0007669"/>
    <property type="project" value="InterPro"/>
</dbReference>
<dbReference type="PANTHER" id="PTHR33164:SF13">
    <property type="entry name" value="4-HYDROXYPHENYLACETATE CATABOLISM PROTEIN"/>
    <property type="match status" value="1"/>
</dbReference>
<evidence type="ECO:0000313" key="6">
    <source>
        <dbReference type="EMBL" id="CAQ69246.1"/>
    </source>
</evidence>
<keyword evidence="1" id="KW-0805">Transcription regulation</keyword>
<evidence type="ECO:0000256" key="4">
    <source>
        <dbReference type="SAM" id="MobiDB-lite"/>
    </source>
</evidence>
<name>B3R4L3_CUPTR</name>
<sequence>MAPVAGSGKPGQAPLAPRSRARYTAGMSPPSQAMFRHRNLPHLLLQAREALLAGFRPILRQFGVTEQQWRVLRTLNERGPMEPNQLAEACLILSPSLTRMLAGMEDAGLVERTRSATDQRRQLVNLTAAARDVIARMEPLIDARYQQLAQQLGEARLAGIYGALDAMLSGLGATQAPVPPAPVPPEPAPSTPTTAALPPSGRGGEEG</sequence>
<dbReference type="EMBL" id="CU633749">
    <property type="protein sequence ID" value="CAQ69246.1"/>
    <property type="molecule type" value="Genomic_DNA"/>
</dbReference>
<dbReference type="AlphaFoldDB" id="B3R4L3"/>
<keyword evidence="7" id="KW-1185">Reference proteome</keyword>
<dbReference type="Proteomes" id="UP000001692">
    <property type="component" value="Chromosome 1"/>
</dbReference>
<evidence type="ECO:0000313" key="7">
    <source>
        <dbReference type="Proteomes" id="UP000001692"/>
    </source>
</evidence>
<feature type="domain" description="HTH marR-type" evidence="5">
    <location>
        <begin position="37"/>
        <end position="169"/>
    </location>
</feature>
<dbReference type="PRINTS" id="PR00598">
    <property type="entry name" value="HTHMARR"/>
</dbReference>
<dbReference type="InterPro" id="IPR023187">
    <property type="entry name" value="Tscrpt_reg_MarR-type_CS"/>
</dbReference>
<evidence type="ECO:0000259" key="5">
    <source>
        <dbReference type="PROSITE" id="PS50995"/>
    </source>
</evidence>
<reference evidence="6 7" key="1">
    <citation type="journal article" date="2008" name="Genome Res.">
        <title>Genome sequence of the beta-rhizobium Cupriavidus taiwanensis and comparative genomics of rhizobia.</title>
        <authorList>
            <person name="Amadou C."/>
            <person name="Pascal G."/>
            <person name="Mangenot S."/>
            <person name="Glew M."/>
            <person name="Bontemps C."/>
            <person name="Capela D."/>
            <person name="Carrere S."/>
            <person name="Cruveiller S."/>
            <person name="Dossat C."/>
            <person name="Lajus A."/>
            <person name="Marchetti M."/>
            <person name="Poinsot V."/>
            <person name="Rouy Z."/>
            <person name="Servin B."/>
            <person name="Saad M."/>
            <person name="Schenowitz C."/>
            <person name="Barbe V."/>
            <person name="Batut J."/>
            <person name="Medigue C."/>
            <person name="Masson-Boivin C."/>
        </authorList>
    </citation>
    <scope>NUCLEOTIDE SEQUENCE [LARGE SCALE GENOMIC DNA]</scope>
    <source>
        <strain evidence="7">DSM 17343 / BCRC 17206 / CCUG 44338 / CIP 107171 / LMG 19424 / R1</strain>
    </source>
</reference>
<dbReference type="GO" id="GO:0003677">
    <property type="term" value="F:DNA binding"/>
    <property type="evidence" value="ECO:0007669"/>
    <property type="project" value="UniProtKB-KW"/>
</dbReference>
<dbReference type="InterPro" id="IPR039422">
    <property type="entry name" value="MarR/SlyA-like"/>
</dbReference>
<evidence type="ECO:0000256" key="2">
    <source>
        <dbReference type="ARBA" id="ARBA00023125"/>
    </source>
</evidence>
<dbReference type="GO" id="GO:0006950">
    <property type="term" value="P:response to stress"/>
    <property type="evidence" value="ECO:0007669"/>
    <property type="project" value="TreeGrafter"/>
</dbReference>
<feature type="region of interest" description="Disordered" evidence="4">
    <location>
        <begin position="173"/>
        <end position="207"/>
    </location>
</feature>
<gene>
    <name evidence="6" type="ordered locus">RALTA_A1286</name>
</gene>
<dbReference type="Pfam" id="PF01047">
    <property type="entry name" value="MarR"/>
    <property type="match status" value="1"/>
</dbReference>
<keyword evidence="2" id="KW-0238">DNA-binding</keyword>
<dbReference type="PROSITE" id="PS50995">
    <property type="entry name" value="HTH_MARR_2"/>
    <property type="match status" value="1"/>
</dbReference>
<dbReference type="PROSITE" id="PS01117">
    <property type="entry name" value="HTH_MARR_1"/>
    <property type="match status" value="1"/>
</dbReference>
<protein>
    <submittedName>
        <fullName evidence="6">TRANSCRIPTIONal REGULATOR, MarR</fullName>
    </submittedName>
</protein>
<dbReference type="InterPro" id="IPR000835">
    <property type="entry name" value="HTH_MarR-typ"/>
</dbReference>
<dbReference type="InterPro" id="IPR036390">
    <property type="entry name" value="WH_DNA-bd_sf"/>
</dbReference>
<evidence type="ECO:0000256" key="1">
    <source>
        <dbReference type="ARBA" id="ARBA00023015"/>
    </source>
</evidence>
<dbReference type="NCBIfam" id="TIGR02337">
    <property type="entry name" value="HpaR"/>
    <property type="match status" value="1"/>
</dbReference>
<dbReference type="SUPFAM" id="SSF46785">
    <property type="entry name" value="Winged helix' DNA-binding domain"/>
    <property type="match status" value="1"/>
</dbReference>
<feature type="compositionally biased region" description="Pro residues" evidence="4">
    <location>
        <begin position="177"/>
        <end position="190"/>
    </location>
</feature>
<evidence type="ECO:0000256" key="3">
    <source>
        <dbReference type="ARBA" id="ARBA00023163"/>
    </source>
</evidence>
<dbReference type="eggNOG" id="COG1846">
    <property type="taxonomic scope" value="Bacteria"/>
</dbReference>
<organism evidence="6 7">
    <name type="scientific">Cupriavidus taiwanensis (strain DSM 17343 / BCRC 17206 / CCUG 44338 / CIP 107171 / LMG 19424 / R1)</name>
    <name type="common">Ralstonia taiwanensis (strain LMG 19424)</name>
    <dbReference type="NCBI Taxonomy" id="977880"/>
    <lineage>
        <taxon>Bacteria</taxon>
        <taxon>Pseudomonadati</taxon>
        <taxon>Pseudomonadota</taxon>
        <taxon>Betaproteobacteria</taxon>
        <taxon>Burkholderiales</taxon>
        <taxon>Burkholderiaceae</taxon>
        <taxon>Cupriavidus</taxon>
    </lineage>
</organism>
<dbReference type="KEGG" id="cti:RALTA_A1286"/>
<proteinExistence type="predicted"/>
<dbReference type="Gene3D" id="1.10.10.10">
    <property type="entry name" value="Winged helix-like DNA-binding domain superfamily/Winged helix DNA-binding domain"/>
    <property type="match status" value="1"/>
</dbReference>
<dbReference type="InterPro" id="IPR036388">
    <property type="entry name" value="WH-like_DNA-bd_sf"/>
</dbReference>
<dbReference type="InterPro" id="IPR012712">
    <property type="entry name" value="HpaR/FarR"/>
</dbReference>
<feature type="region of interest" description="Disordered" evidence="4">
    <location>
        <begin position="1"/>
        <end position="29"/>
    </location>
</feature>
<dbReference type="GO" id="GO:0045892">
    <property type="term" value="P:negative regulation of DNA-templated transcription"/>
    <property type="evidence" value="ECO:0007669"/>
    <property type="project" value="InterPro"/>
</dbReference>